<proteinExistence type="predicted"/>
<reference evidence="1" key="1">
    <citation type="submission" date="2013-11" db="EMBL/GenBank/DDBJ databases">
        <title>The Genome Sequence of Phytophthora parasitica CJ02B3.</title>
        <authorList>
            <consortium name="The Broad Institute Genomics Platform"/>
            <person name="Russ C."/>
            <person name="Tyler B."/>
            <person name="Panabieres F."/>
            <person name="Shan W."/>
            <person name="Tripathy S."/>
            <person name="Grunwald N."/>
            <person name="Machado M."/>
            <person name="Johnson C.S."/>
            <person name="Arredondo F."/>
            <person name="Hong C."/>
            <person name="Coffey M."/>
            <person name="Young S.K."/>
            <person name="Zeng Q."/>
            <person name="Gargeya S."/>
            <person name="Fitzgerald M."/>
            <person name="Abouelleil A."/>
            <person name="Alvarado L."/>
            <person name="Chapman S.B."/>
            <person name="Gainer-Dewar J."/>
            <person name="Goldberg J."/>
            <person name="Griggs A."/>
            <person name="Gujja S."/>
            <person name="Hansen M."/>
            <person name="Howarth C."/>
            <person name="Imamovic A."/>
            <person name="Ireland A."/>
            <person name="Larimer J."/>
            <person name="McCowan C."/>
            <person name="Murphy C."/>
            <person name="Pearson M."/>
            <person name="Poon T.W."/>
            <person name="Priest M."/>
            <person name="Roberts A."/>
            <person name="Saif S."/>
            <person name="Shea T."/>
            <person name="Sykes S."/>
            <person name="Wortman J."/>
            <person name="Nusbaum C."/>
            <person name="Birren B."/>
        </authorList>
    </citation>
    <scope>NUCLEOTIDE SEQUENCE [LARGE SCALE GENOMIC DNA]</scope>
    <source>
        <strain evidence="1">CJ02B3</strain>
    </source>
</reference>
<feature type="non-terminal residue" evidence="2">
    <location>
        <position position="1"/>
    </location>
</feature>
<dbReference type="Proteomes" id="UP000053864">
    <property type="component" value="Unassembled WGS sequence"/>
</dbReference>
<protein>
    <submittedName>
        <fullName evidence="2">Uncharacterized protein</fullName>
    </submittedName>
</protein>
<organism evidence="2">
    <name type="scientific">Phytophthora nicotianae</name>
    <name type="common">Potato buckeye rot agent</name>
    <name type="synonym">Phytophthora parasitica</name>
    <dbReference type="NCBI Taxonomy" id="4792"/>
    <lineage>
        <taxon>Eukaryota</taxon>
        <taxon>Sar</taxon>
        <taxon>Stramenopiles</taxon>
        <taxon>Oomycota</taxon>
        <taxon>Peronosporomycetes</taxon>
        <taxon>Peronosporales</taxon>
        <taxon>Peronosporaceae</taxon>
        <taxon>Phytophthora</taxon>
    </lineage>
</organism>
<reference evidence="2" key="2">
    <citation type="submission" date="2013-11" db="EMBL/GenBank/DDBJ databases">
        <title>The Genome Sequence of Phytophthora parasitica CJ05E6.</title>
        <authorList>
            <consortium name="The Broad Institute Genomics Platform"/>
            <person name="Russ C."/>
            <person name="Tyler B."/>
            <person name="Panabieres F."/>
            <person name="Shan W."/>
            <person name="Tripathy S."/>
            <person name="Grunwald N."/>
            <person name="Machado M."/>
            <person name="Johnson C.S."/>
            <person name="Arredondo F."/>
            <person name="Hong C."/>
            <person name="Coffey M."/>
            <person name="Young S.K."/>
            <person name="Zeng Q."/>
            <person name="Gargeya S."/>
            <person name="Fitzgerald M."/>
            <person name="Abouelleil A."/>
            <person name="Alvarado L."/>
            <person name="Chapman S.B."/>
            <person name="Gainer-Dewar J."/>
            <person name="Goldberg J."/>
            <person name="Griggs A."/>
            <person name="Gujja S."/>
            <person name="Hansen M."/>
            <person name="Howarth C."/>
            <person name="Imamovic A."/>
            <person name="Ireland A."/>
            <person name="Larimer J."/>
            <person name="McCowan C."/>
            <person name="Murphy C."/>
            <person name="Pearson M."/>
            <person name="Poon T.W."/>
            <person name="Priest M."/>
            <person name="Roberts A."/>
            <person name="Saif S."/>
            <person name="Shea T."/>
            <person name="Sykes S."/>
            <person name="Wortman J."/>
            <person name="Nusbaum C."/>
            <person name="Birren B."/>
        </authorList>
    </citation>
    <scope>NUCLEOTIDE SEQUENCE [LARGE SCALE GENOMIC DNA]</scope>
    <source>
        <strain evidence="2">CJ05E6</strain>
    </source>
</reference>
<name>W2IQ45_PHYNI</name>
<dbReference type="Proteomes" id="UP000053236">
    <property type="component" value="Unassembled WGS sequence"/>
</dbReference>
<sequence>RIEHGIDSLLAVQFECVFKLKTTFKLHIQHYIFVQERLSG</sequence>
<gene>
    <name evidence="1" type="ORF">L915_11839</name>
    <name evidence="2" type="ORF">L916_11766</name>
</gene>
<accession>W2IQ45</accession>
<evidence type="ECO:0000313" key="2">
    <source>
        <dbReference type="EMBL" id="ETL36236.1"/>
    </source>
</evidence>
<dbReference type="AlphaFoldDB" id="W2IQ45"/>
<dbReference type="EMBL" id="KI673834">
    <property type="protein sequence ID" value="ETL36236.1"/>
    <property type="molecule type" value="Genomic_DNA"/>
</dbReference>
<evidence type="ECO:0000313" key="1">
    <source>
        <dbReference type="EMBL" id="ETK82858.1"/>
    </source>
</evidence>
<dbReference type="EMBL" id="KI687138">
    <property type="protein sequence ID" value="ETK82858.1"/>
    <property type="molecule type" value="Genomic_DNA"/>
</dbReference>